<evidence type="ECO:0000259" key="2">
    <source>
        <dbReference type="Pfam" id="PF01841"/>
    </source>
</evidence>
<dbReference type="SUPFAM" id="SSF54001">
    <property type="entry name" value="Cysteine proteinases"/>
    <property type="match status" value="1"/>
</dbReference>
<keyword evidence="5" id="KW-1185">Reference proteome</keyword>
<dbReference type="InterPro" id="IPR002931">
    <property type="entry name" value="Transglutaminase-like"/>
</dbReference>
<dbReference type="Proteomes" id="UP000320811">
    <property type="component" value="Unassembled WGS sequence"/>
</dbReference>
<feature type="chain" id="PRO_5022077345" evidence="1">
    <location>
        <begin position="22"/>
        <end position="1254"/>
    </location>
</feature>
<reference evidence="4 5" key="1">
    <citation type="submission" date="2019-06" db="EMBL/GenBank/DDBJ databases">
        <title>Sorghum-associated microbial communities from plants grown in Nebraska, USA.</title>
        <authorList>
            <person name="Schachtman D."/>
        </authorList>
    </citation>
    <scope>NUCLEOTIDE SEQUENCE [LARGE SCALE GENOMIC DNA]</scope>
    <source>
        <strain evidence="4 5">1209</strain>
    </source>
</reference>
<dbReference type="InterPro" id="IPR038765">
    <property type="entry name" value="Papain-like_cys_pep_sf"/>
</dbReference>
<dbReference type="Gene3D" id="2.60.120.1130">
    <property type="match status" value="1"/>
</dbReference>
<dbReference type="OrthoDB" id="98874at2"/>
<protein>
    <submittedName>
        <fullName evidence="4">Transglutaminase superfamily protein</fullName>
    </submittedName>
</protein>
<name>A0A561Q1G4_9BACT</name>
<dbReference type="Pfam" id="PF01841">
    <property type="entry name" value="Transglut_core"/>
    <property type="match status" value="1"/>
</dbReference>
<dbReference type="InterPro" id="IPR019734">
    <property type="entry name" value="TPR_rpt"/>
</dbReference>
<dbReference type="InterPro" id="IPR011990">
    <property type="entry name" value="TPR-like_helical_dom_sf"/>
</dbReference>
<dbReference type="Pfam" id="PF12969">
    <property type="entry name" value="DUF3857"/>
    <property type="match status" value="1"/>
</dbReference>
<accession>A0A561Q1G4</accession>
<dbReference type="EMBL" id="VIWO01000001">
    <property type="protein sequence ID" value="TWF44206.1"/>
    <property type="molecule type" value="Genomic_DNA"/>
</dbReference>
<organism evidence="4 5">
    <name type="scientific">Chitinophaga polysaccharea</name>
    <dbReference type="NCBI Taxonomy" id="1293035"/>
    <lineage>
        <taxon>Bacteria</taxon>
        <taxon>Pseudomonadati</taxon>
        <taxon>Bacteroidota</taxon>
        <taxon>Chitinophagia</taxon>
        <taxon>Chitinophagales</taxon>
        <taxon>Chitinophagaceae</taxon>
        <taxon>Chitinophaga</taxon>
    </lineage>
</organism>
<dbReference type="RefSeq" id="WP_145660624.1">
    <property type="nucleotide sequence ID" value="NZ_VIWO01000001.1"/>
</dbReference>
<evidence type="ECO:0000313" key="5">
    <source>
        <dbReference type="Proteomes" id="UP000320811"/>
    </source>
</evidence>
<sequence length="1254" mass="143618">MKRVVNAILILFLLCPIISLAGDYEKAWEAIHKNDMKSAVTYLQKVIKSGGPQKNSAVSTLVLLHHVTDYADDFSRTYFNPLGVLSTPAPYAYALWFNGALLGDYGVKSGSQLDNLDRIINDSVQYNGSMRAAARYFKTHHLRGIKQQSMALALFPQIGAIEEWAYAGPFDNLMGSGFDKDYGPAKHPTGSNFISKNNNPINWFVPLYTTREGWTFVGPAFASSNAVGYLQSFVKSSSDMDVVLCLGGNGAMKVWVNDKQVISQPEEQVTELDWWKTKVHLNKGYNRILLQLGYTDDNSTPHFIVRLTDEQYNPVKGITAQNRPESYQPDLSKGESALIPHFAEEYFKKEIAQHPADPVLAILLSKVYVRNQEWDKAKAVMFKWQKDYPKDALVLNYYIDCLSGNNDRTEITERMELMKALVPDNYWMLAAKMNKLEEEKNYTEAMEILDKLIAMKGEHQYTTFKKLQLLMEQEKIDSALQLLKFAYEKYPNVTEVVQVMSLIESKVHNNPAKALEVLEKNRAERFNFKLLDGLTDEYLNQGKTTEAVALMQELQGMARYDANSYTKLIKYYYGRQDYDSALKYLRIQHQISPYSHVPLGDMANCYLQKKQNDSAIHYYRQALAMYAGGFGYREKLRTLENKPPMDKYFPVLNYYKEIEAALKKQRDSTQSYAYIFDEKNVIVYPEGAGEQTINTAIIINNKKGISRWKEISIPYNTVYQDVIIVKAEVIKANGAKVPAETNENEIVFTRLDEGDVIYFNYKVNSYGRGRLGREFWDKFYFSGFVPRHISSYNVLISDSIPLYYEYVNGGAVKPNVSKHEQFKLYSWREDDITAVRSESYMPSLNDIGKVLHLSTVKDWDVIGEWYSDITRAQSKEDFEINEAWKEIFPFGAEKLDDFAKAKRIYEYIEKNIAYSSVSFRQGAYVPQRAGKTLVTRLGDCKDLSTLFLAFARKAGVEANLILVSTQDYGEKNMQLPSMDFNHCIIRYKAEGKDYYLELTDNALPFNSLSSALAGAQILNIPYNYKNGEKIGLLSAANFAPKMLRRRLDIDLSGADQHIISNCAYSGELASQIRHSYQHKTREETKDAVQHGISGMFKNQVVLDSFNFRNLDNLEDTVWLQSTFTVKNDVINVGDFNMIKPAFMDIVATADIFTPEARQHPFEYNNYENTDNYTTEIHIKLPTGKQFDQVPGNTNLKWEDMSYDLSFKKETDDKLVISRQFKTNCNKIIGPVAFKELETFFTGIIKAEQKYVSFK</sequence>
<feature type="domain" description="DUF3857" evidence="3">
    <location>
        <begin position="686"/>
        <end position="835"/>
    </location>
</feature>
<proteinExistence type="predicted"/>
<dbReference type="SUPFAM" id="SSF48452">
    <property type="entry name" value="TPR-like"/>
    <property type="match status" value="2"/>
</dbReference>
<comment type="caution">
    <text evidence="4">The sequence shown here is derived from an EMBL/GenBank/DDBJ whole genome shotgun (WGS) entry which is preliminary data.</text>
</comment>
<dbReference type="Gene3D" id="1.25.40.10">
    <property type="entry name" value="Tetratricopeptide repeat domain"/>
    <property type="match status" value="1"/>
</dbReference>
<keyword evidence="1" id="KW-0732">Signal</keyword>
<dbReference type="InterPro" id="IPR024618">
    <property type="entry name" value="DUF3857"/>
</dbReference>
<evidence type="ECO:0000259" key="3">
    <source>
        <dbReference type="Pfam" id="PF12969"/>
    </source>
</evidence>
<evidence type="ECO:0000313" key="4">
    <source>
        <dbReference type="EMBL" id="TWF44206.1"/>
    </source>
</evidence>
<evidence type="ECO:0000256" key="1">
    <source>
        <dbReference type="SAM" id="SignalP"/>
    </source>
</evidence>
<dbReference type="AlphaFoldDB" id="A0A561Q1G4"/>
<gene>
    <name evidence="4" type="ORF">FHW36_101124</name>
</gene>
<feature type="domain" description="Transglutaminase-like" evidence="2">
    <location>
        <begin position="894"/>
        <end position="969"/>
    </location>
</feature>
<dbReference type="Gene3D" id="3.10.620.30">
    <property type="match status" value="1"/>
</dbReference>
<dbReference type="SMART" id="SM00028">
    <property type="entry name" value="TPR"/>
    <property type="match status" value="3"/>
</dbReference>
<dbReference type="Gene3D" id="2.60.40.3140">
    <property type="match status" value="1"/>
</dbReference>
<feature type="signal peptide" evidence="1">
    <location>
        <begin position="1"/>
        <end position="21"/>
    </location>
</feature>